<proteinExistence type="predicted"/>
<accession>A0ABW0N201</accession>
<keyword evidence="2" id="KW-1133">Transmembrane helix</keyword>
<reference evidence="4" key="1">
    <citation type="journal article" date="2019" name="Int. J. Syst. Evol. Microbiol.">
        <title>The Global Catalogue of Microorganisms (GCM) 10K type strain sequencing project: providing services to taxonomists for standard genome sequencing and annotation.</title>
        <authorList>
            <consortium name="The Broad Institute Genomics Platform"/>
            <consortium name="The Broad Institute Genome Sequencing Center for Infectious Disease"/>
            <person name="Wu L."/>
            <person name="Ma J."/>
        </authorList>
    </citation>
    <scope>NUCLEOTIDE SEQUENCE [LARGE SCALE GENOMIC DNA]</scope>
    <source>
        <strain evidence="4">KACC 13778</strain>
    </source>
</reference>
<name>A0ABW0N201_9ACTN</name>
<evidence type="ECO:0000256" key="1">
    <source>
        <dbReference type="SAM" id="MobiDB-lite"/>
    </source>
</evidence>
<evidence type="ECO:0000256" key="2">
    <source>
        <dbReference type="SAM" id="Phobius"/>
    </source>
</evidence>
<protein>
    <submittedName>
        <fullName evidence="3">Uncharacterized protein</fullName>
    </submittedName>
</protein>
<keyword evidence="2" id="KW-0812">Transmembrane</keyword>
<feature type="transmembrane region" description="Helical" evidence="2">
    <location>
        <begin position="43"/>
        <end position="62"/>
    </location>
</feature>
<evidence type="ECO:0000313" key="4">
    <source>
        <dbReference type="Proteomes" id="UP001595956"/>
    </source>
</evidence>
<dbReference type="EMBL" id="JBHSMD010000004">
    <property type="protein sequence ID" value="MFC5493788.1"/>
    <property type="molecule type" value="Genomic_DNA"/>
</dbReference>
<keyword evidence="2" id="KW-0472">Membrane</keyword>
<organism evidence="3 4">
    <name type="scientific">Nocardioides caricicola</name>
    <dbReference type="NCBI Taxonomy" id="634770"/>
    <lineage>
        <taxon>Bacteria</taxon>
        <taxon>Bacillati</taxon>
        <taxon>Actinomycetota</taxon>
        <taxon>Actinomycetes</taxon>
        <taxon>Propionibacteriales</taxon>
        <taxon>Nocardioidaceae</taxon>
        <taxon>Nocardioides</taxon>
    </lineage>
</organism>
<feature type="compositionally biased region" description="Basic and acidic residues" evidence="1">
    <location>
        <begin position="1"/>
        <end position="11"/>
    </location>
</feature>
<dbReference type="RefSeq" id="WP_345178177.1">
    <property type="nucleotide sequence ID" value="NZ_BAABFQ010000007.1"/>
</dbReference>
<dbReference type="Proteomes" id="UP001595956">
    <property type="component" value="Unassembled WGS sequence"/>
</dbReference>
<sequence>MSETDRLRDLLEQAAPENPDVDPTSRAAAVARRGRHARVRDRVLVAAAAVAVATAVTIPFVTSDRGDETSYPTTTPPVAVEPCPAGPVDPATLGPVAGLGEVVAVRACPAQGTGEALPAEPLTGAGAQAFAEDVAALPGYQLPSFCMVATVMPEPWALQVQTADGELLTLGSSMRTCSSVQVDGVDRGVDGVVAAFAGNLAGVPDELACPQDDADAPAIWNASFDPATATAGILCVADDGGAWVSQAVLTTDEVAGVKDDMATNLRQALGGACDQPVETPRLLVLADDAGDQAAYVDLGCGEGFTSARGTWVPGSGTLNGLTG</sequence>
<comment type="caution">
    <text evidence="3">The sequence shown here is derived from an EMBL/GenBank/DDBJ whole genome shotgun (WGS) entry which is preliminary data.</text>
</comment>
<feature type="region of interest" description="Disordered" evidence="1">
    <location>
        <begin position="1"/>
        <end position="26"/>
    </location>
</feature>
<evidence type="ECO:0000313" key="3">
    <source>
        <dbReference type="EMBL" id="MFC5493788.1"/>
    </source>
</evidence>
<keyword evidence="4" id="KW-1185">Reference proteome</keyword>
<gene>
    <name evidence="3" type="ORF">ACFPKY_11795</name>
</gene>